<dbReference type="InterPro" id="IPR006462">
    <property type="entry name" value="MS5"/>
</dbReference>
<name>A0AAW2D7S3_9ROSI</name>
<gene>
    <name evidence="2" type="ORF">SO802_008154</name>
    <name evidence="3" type="ORF">SO802_008166</name>
</gene>
<evidence type="ECO:0000313" key="4">
    <source>
        <dbReference type="Proteomes" id="UP001459277"/>
    </source>
</evidence>
<reference evidence="2 4" key="1">
    <citation type="submission" date="2024-01" db="EMBL/GenBank/DDBJ databases">
        <title>A telomere-to-telomere, gap-free genome of sweet tea (Lithocarpus litseifolius).</title>
        <authorList>
            <person name="Zhou J."/>
        </authorList>
    </citation>
    <scope>NUCLEOTIDE SEQUENCE [LARGE SCALE GENOMIC DNA]</scope>
    <source>
        <strain evidence="2">Zhou-2022a</strain>
        <tissue evidence="2">Leaf</tissue>
    </source>
</reference>
<dbReference type="Gene3D" id="3.10.450.10">
    <property type="match status" value="1"/>
</dbReference>
<dbReference type="Proteomes" id="UP001459277">
    <property type="component" value="Unassembled WGS sequence"/>
</dbReference>
<sequence>MGFEKTVIIDGKVYEYMAKREMTDEEIKRYYDQVNKSGGFDVEDFSHTLFLDGGGRIEPLDLSDDSDRQLVVDLSMEALDKYNTEQNKNFKFKEVEKANSEGYCCAVTLNCGFDYYITFKAEDASTAAIETFQALVYDGEPVREVKSIRVKPTSYSNQDNEADEDQTASCPEQS</sequence>
<accession>A0AAW2D7S3</accession>
<evidence type="ECO:0000313" key="2">
    <source>
        <dbReference type="EMBL" id="KAL0006652.1"/>
    </source>
</evidence>
<evidence type="ECO:0000313" key="3">
    <source>
        <dbReference type="EMBL" id="KAL0006664.1"/>
    </source>
</evidence>
<dbReference type="SUPFAM" id="SSF54403">
    <property type="entry name" value="Cystatin/monellin"/>
    <property type="match status" value="1"/>
</dbReference>
<evidence type="ECO:0000256" key="1">
    <source>
        <dbReference type="SAM" id="MobiDB-lite"/>
    </source>
</evidence>
<comment type="caution">
    <text evidence="2">The sequence shown here is derived from an EMBL/GenBank/DDBJ whole genome shotgun (WGS) entry which is preliminary data.</text>
</comment>
<dbReference type="InterPro" id="IPR046350">
    <property type="entry name" value="Cystatin_sf"/>
</dbReference>
<feature type="region of interest" description="Disordered" evidence="1">
    <location>
        <begin position="149"/>
        <end position="174"/>
    </location>
</feature>
<dbReference type="EMBL" id="JAZDWU010000003">
    <property type="protein sequence ID" value="KAL0006664.1"/>
    <property type="molecule type" value="Genomic_DNA"/>
</dbReference>
<keyword evidence="4" id="KW-1185">Reference proteome</keyword>
<organism evidence="2 4">
    <name type="scientific">Lithocarpus litseifolius</name>
    <dbReference type="NCBI Taxonomy" id="425828"/>
    <lineage>
        <taxon>Eukaryota</taxon>
        <taxon>Viridiplantae</taxon>
        <taxon>Streptophyta</taxon>
        <taxon>Embryophyta</taxon>
        <taxon>Tracheophyta</taxon>
        <taxon>Spermatophyta</taxon>
        <taxon>Magnoliopsida</taxon>
        <taxon>eudicotyledons</taxon>
        <taxon>Gunneridae</taxon>
        <taxon>Pentapetalae</taxon>
        <taxon>rosids</taxon>
        <taxon>fabids</taxon>
        <taxon>Fagales</taxon>
        <taxon>Fagaceae</taxon>
        <taxon>Lithocarpus</taxon>
    </lineage>
</organism>
<dbReference type="AlphaFoldDB" id="A0AAW2D7S3"/>
<dbReference type="PANTHER" id="PTHR31260">
    <property type="entry name" value="CYSTATIN/MONELLIN SUPERFAMILY PROTEIN"/>
    <property type="match status" value="1"/>
</dbReference>
<dbReference type="PANTHER" id="PTHR31260:SF28">
    <property type="entry name" value="CYSTATIN DOMAIN PROTEIN"/>
    <property type="match status" value="1"/>
</dbReference>
<protein>
    <submittedName>
        <fullName evidence="2">Uncharacterized protein</fullName>
    </submittedName>
</protein>
<proteinExistence type="predicted"/>
<dbReference type="EMBL" id="JAZDWU010000003">
    <property type="protein sequence ID" value="KAL0006652.1"/>
    <property type="molecule type" value="Genomic_DNA"/>
</dbReference>